<dbReference type="InterPro" id="IPR010349">
    <property type="entry name" value="Asparaginase_II"/>
</dbReference>
<evidence type="ECO:0000313" key="2">
    <source>
        <dbReference type="Proteomes" id="UP000264006"/>
    </source>
</evidence>
<sequence>MPSSTSLLVTVTRDGVIESGHLGDVVVATPDGTVTTFAGDATRPVYPRSALKPFQTTAVLSTLQDLGLHPQEEHLAIISASHDGGDDQQVEAASVLAEAGLDESALRCPADWPINVAVRTELDAPTTLSHNCSGKHAGMLWAHVAAGHDPATYLETDTVLQQRIARALAEILDGAPQGPGIDGCGAPAWLTTTGGLATGFARLAAGPTSVLAAVRDAMVAHPELVGGPSLPDTKLMLADARVVAKRGAEGVMGCGFVHDRLGPVGIAVKIQDGSDRAAGPVIAAVVEALGGIPAPDVRRVPVLGGGVPHGEISAVPELSTRVTEAFGLS</sequence>
<dbReference type="Pfam" id="PF06089">
    <property type="entry name" value="Asparaginase_II"/>
    <property type="match status" value="1"/>
</dbReference>
<dbReference type="PANTHER" id="PTHR42110:SF1">
    <property type="entry name" value="L-ASPARAGINASE, PUTATIVE (AFU_ORTHOLOGUE AFUA_3G11890)-RELATED"/>
    <property type="match status" value="1"/>
</dbReference>
<dbReference type="OrthoDB" id="9780674at2"/>
<protein>
    <recommendedName>
        <fullName evidence="3">Asparaginase</fullName>
    </recommendedName>
</protein>
<dbReference type="Proteomes" id="UP000264006">
    <property type="component" value="Chromosome"/>
</dbReference>
<proteinExistence type="predicted"/>
<keyword evidence="2" id="KW-1185">Reference proteome</keyword>
<dbReference type="RefSeq" id="WP_114593615.1">
    <property type="nucleotide sequence ID" value="NZ_CP031165.1"/>
</dbReference>
<dbReference type="EMBL" id="CP031165">
    <property type="protein sequence ID" value="AXV09440.1"/>
    <property type="molecule type" value="Genomic_DNA"/>
</dbReference>
<evidence type="ECO:0000313" key="1">
    <source>
        <dbReference type="EMBL" id="AXV09440.1"/>
    </source>
</evidence>
<accession>A0A346Y4P3</accession>
<dbReference type="AlphaFoldDB" id="A0A346Y4P3"/>
<organism evidence="1 2">
    <name type="scientific">Euzebya pacifica</name>
    <dbReference type="NCBI Taxonomy" id="1608957"/>
    <lineage>
        <taxon>Bacteria</taxon>
        <taxon>Bacillati</taxon>
        <taxon>Actinomycetota</taxon>
        <taxon>Nitriliruptoria</taxon>
        <taxon>Euzebyales</taxon>
    </lineage>
</organism>
<dbReference type="KEGG" id="euz:DVS28_a4779"/>
<gene>
    <name evidence="1" type="ORF">DVS28_a4779</name>
</gene>
<dbReference type="PANTHER" id="PTHR42110">
    <property type="entry name" value="L-ASPARAGINASE, PUTATIVE (AFU_ORTHOLOGUE AFUA_3G11890)-RELATED"/>
    <property type="match status" value="1"/>
</dbReference>
<reference evidence="1 2" key="1">
    <citation type="submission" date="2018-09" db="EMBL/GenBank/DDBJ databases">
        <title>Complete genome sequence of Euzebya sp. DY32-46 isolated from seawater of Pacific Ocean.</title>
        <authorList>
            <person name="Xu L."/>
            <person name="Wu Y.-H."/>
            <person name="Xu X.-W."/>
        </authorList>
    </citation>
    <scope>NUCLEOTIDE SEQUENCE [LARGE SCALE GENOMIC DNA]</scope>
    <source>
        <strain evidence="1 2">DY32-46</strain>
    </source>
</reference>
<evidence type="ECO:0008006" key="3">
    <source>
        <dbReference type="Google" id="ProtNLM"/>
    </source>
</evidence>
<name>A0A346Y4P3_9ACTN</name>